<keyword evidence="10" id="KW-0998">Cell outer membrane</keyword>
<evidence type="ECO:0000256" key="6">
    <source>
        <dbReference type="ARBA" id="ARBA00022729"/>
    </source>
</evidence>
<evidence type="ECO:0000313" key="14">
    <source>
        <dbReference type="Proteomes" id="UP000721236"/>
    </source>
</evidence>
<keyword evidence="6 11" id="KW-0732">Signal</keyword>
<keyword evidence="4" id="KW-1134">Transmembrane beta strand</keyword>
<dbReference type="InterPro" id="IPR023614">
    <property type="entry name" value="Porin_dom_sf"/>
</dbReference>
<reference evidence="13 14" key="1">
    <citation type="submission" date="2021-08" db="EMBL/GenBank/DDBJ databases">
        <authorList>
            <person name="Peeters C."/>
        </authorList>
    </citation>
    <scope>NUCLEOTIDE SEQUENCE [LARGE SCALE GENOMIC DNA]</scope>
    <source>
        <strain evidence="13 14">LMG 21510</strain>
    </source>
</reference>
<evidence type="ECO:0000256" key="8">
    <source>
        <dbReference type="ARBA" id="ARBA00023114"/>
    </source>
</evidence>
<dbReference type="PANTHER" id="PTHR34501:SF9">
    <property type="entry name" value="MAJOR OUTER MEMBRANE PROTEIN P.IA"/>
    <property type="match status" value="1"/>
</dbReference>
<dbReference type="CDD" id="cd00342">
    <property type="entry name" value="gram_neg_porins"/>
    <property type="match status" value="1"/>
</dbReference>
<dbReference type="Proteomes" id="UP000721236">
    <property type="component" value="Unassembled WGS sequence"/>
</dbReference>
<evidence type="ECO:0000256" key="7">
    <source>
        <dbReference type="ARBA" id="ARBA00023065"/>
    </source>
</evidence>
<evidence type="ECO:0000256" key="4">
    <source>
        <dbReference type="ARBA" id="ARBA00022452"/>
    </source>
</evidence>
<accession>A0ABM8X941</accession>
<dbReference type="EMBL" id="CAJZAH010000003">
    <property type="protein sequence ID" value="CAG9176530.1"/>
    <property type="molecule type" value="Genomic_DNA"/>
</dbReference>
<evidence type="ECO:0000256" key="2">
    <source>
        <dbReference type="ARBA" id="ARBA00011233"/>
    </source>
</evidence>
<protein>
    <submittedName>
        <fullName evidence="13">Outer membrane porin protein</fullName>
    </submittedName>
</protein>
<feature type="signal peptide" evidence="11">
    <location>
        <begin position="1"/>
        <end position="20"/>
    </location>
</feature>
<sequence length="374" mass="39644">MKKSLLAAAALGALAGTAHAQSSVTLYGVVDTNLEYVSNLSSQVPTAANGFTVGPGENAYRLTSGGLSGSRWGLRGVEDLGGGLKSLFVLESGFGVDDGRSQQGGRLFGRQAYVGLESSAVGRVTFGRQYTTMFDAFANFSPTGYATQYEPIVAQLGLNFRSDNTAKYTGKFGPVTAIAHYSFGNGVAGAGEVPGQSRRDTGYGASVGYAAGPFAATIAYDQYNPTLTATGDTGTFRKIGAAASYAFGPAKVMGGYRWGQNKGPKSLGEPTVLRDNYYWAGLNYQVNTPLSLTLAYYYEDVKNLVGTNVRNPWQVQFIADYNLSKRTDIYLSTAYSKHAGLNFDTSAISFANGYFLGSGENSMIGVAVGVRHRF</sequence>
<dbReference type="InterPro" id="IPR033900">
    <property type="entry name" value="Gram_neg_porin_domain"/>
</dbReference>
<dbReference type="SUPFAM" id="SSF56935">
    <property type="entry name" value="Porins"/>
    <property type="match status" value="1"/>
</dbReference>
<comment type="caution">
    <text evidence="13">The sequence shown here is derived from an EMBL/GenBank/DDBJ whole genome shotgun (WGS) entry which is preliminary data.</text>
</comment>
<dbReference type="Pfam" id="PF13609">
    <property type="entry name" value="Porin_4"/>
    <property type="match status" value="1"/>
</dbReference>
<dbReference type="Gene3D" id="2.40.160.10">
    <property type="entry name" value="Porin"/>
    <property type="match status" value="1"/>
</dbReference>
<comment type="subunit">
    <text evidence="2">Homotrimer.</text>
</comment>
<evidence type="ECO:0000256" key="10">
    <source>
        <dbReference type="ARBA" id="ARBA00023237"/>
    </source>
</evidence>
<name>A0ABM8X941_9BURK</name>
<keyword evidence="7" id="KW-0406">Ion transport</keyword>
<comment type="subcellular location">
    <subcellularLocation>
        <location evidence="1">Cell outer membrane</location>
        <topology evidence="1">Multi-pass membrane protein</topology>
    </subcellularLocation>
</comment>
<evidence type="ECO:0000256" key="3">
    <source>
        <dbReference type="ARBA" id="ARBA00022448"/>
    </source>
</evidence>
<organism evidence="13 14">
    <name type="scientific">Cupriavidus respiraculi</name>
    <dbReference type="NCBI Taxonomy" id="195930"/>
    <lineage>
        <taxon>Bacteria</taxon>
        <taxon>Pseudomonadati</taxon>
        <taxon>Pseudomonadota</taxon>
        <taxon>Betaproteobacteria</taxon>
        <taxon>Burkholderiales</taxon>
        <taxon>Burkholderiaceae</taxon>
        <taxon>Cupriavidus</taxon>
    </lineage>
</organism>
<keyword evidence="8" id="KW-0626">Porin</keyword>
<dbReference type="RefSeq" id="WP_222208620.1">
    <property type="nucleotide sequence ID" value="NZ_CAJZAH010000003.1"/>
</dbReference>
<feature type="domain" description="Porin" evidence="12">
    <location>
        <begin position="7"/>
        <end position="337"/>
    </location>
</feature>
<evidence type="ECO:0000259" key="12">
    <source>
        <dbReference type="Pfam" id="PF13609"/>
    </source>
</evidence>
<gene>
    <name evidence="13" type="ORF">LMG21510_03048</name>
</gene>
<dbReference type="InterPro" id="IPR050298">
    <property type="entry name" value="Gram-neg_bact_OMP"/>
</dbReference>
<evidence type="ECO:0000313" key="13">
    <source>
        <dbReference type="EMBL" id="CAG9176530.1"/>
    </source>
</evidence>
<dbReference type="PANTHER" id="PTHR34501">
    <property type="entry name" value="PROTEIN YDDL-RELATED"/>
    <property type="match status" value="1"/>
</dbReference>
<keyword evidence="9" id="KW-0472">Membrane</keyword>
<keyword evidence="5" id="KW-0812">Transmembrane</keyword>
<evidence type="ECO:0000256" key="1">
    <source>
        <dbReference type="ARBA" id="ARBA00004571"/>
    </source>
</evidence>
<evidence type="ECO:0000256" key="11">
    <source>
        <dbReference type="SAM" id="SignalP"/>
    </source>
</evidence>
<evidence type="ECO:0000256" key="9">
    <source>
        <dbReference type="ARBA" id="ARBA00023136"/>
    </source>
</evidence>
<proteinExistence type="predicted"/>
<evidence type="ECO:0000256" key="5">
    <source>
        <dbReference type="ARBA" id="ARBA00022692"/>
    </source>
</evidence>
<feature type="chain" id="PRO_5045272799" evidence="11">
    <location>
        <begin position="21"/>
        <end position="374"/>
    </location>
</feature>
<keyword evidence="3" id="KW-0813">Transport</keyword>
<keyword evidence="14" id="KW-1185">Reference proteome</keyword>